<protein>
    <submittedName>
        <fullName evidence="1">Uncharacterized protein</fullName>
    </submittedName>
</protein>
<dbReference type="GeneID" id="70123834"/>
<proteinExistence type="predicted"/>
<comment type="caution">
    <text evidence="1">The sequence shown here is derived from an EMBL/GenBank/DDBJ whole genome shotgun (WGS) entry which is preliminary data.</text>
</comment>
<accession>A0A9P8U8W1</accession>
<dbReference type="Gene3D" id="3.40.50.300">
    <property type="entry name" value="P-loop containing nucleotide triphosphate hydrolases"/>
    <property type="match status" value="1"/>
</dbReference>
<dbReference type="Proteomes" id="UP000758603">
    <property type="component" value="Unassembled WGS sequence"/>
</dbReference>
<sequence length="102" mass="11508">MLPAVITMDHYEAERGQFLVYTVKSRALLAHVETLDQHETDRVGKSLPFIIIVINGLDSTEDDCIDEEDVKSLARRIKVSRAGATGARPFKESKIRRVRSLI</sequence>
<dbReference type="EMBL" id="JAGPXC010000011">
    <property type="protein sequence ID" value="KAH6645619.1"/>
    <property type="molecule type" value="Genomic_DNA"/>
</dbReference>
<dbReference type="RefSeq" id="XP_045952133.1">
    <property type="nucleotide sequence ID" value="XM_046094941.1"/>
</dbReference>
<gene>
    <name evidence="1" type="ORF">BKA67DRAFT_120069</name>
</gene>
<evidence type="ECO:0000313" key="1">
    <source>
        <dbReference type="EMBL" id="KAH6645619.1"/>
    </source>
</evidence>
<name>A0A9P8U8W1_9PEZI</name>
<dbReference type="InterPro" id="IPR027417">
    <property type="entry name" value="P-loop_NTPase"/>
</dbReference>
<evidence type="ECO:0000313" key="2">
    <source>
        <dbReference type="Proteomes" id="UP000758603"/>
    </source>
</evidence>
<organism evidence="1 2">
    <name type="scientific">Truncatella angustata</name>
    <dbReference type="NCBI Taxonomy" id="152316"/>
    <lineage>
        <taxon>Eukaryota</taxon>
        <taxon>Fungi</taxon>
        <taxon>Dikarya</taxon>
        <taxon>Ascomycota</taxon>
        <taxon>Pezizomycotina</taxon>
        <taxon>Sordariomycetes</taxon>
        <taxon>Xylariomycetidae</taxon>
        <taxon>Amphisphaeriales</taxon>
        <taxon>Sporocadaceae</taxon>
        <taxon>Truncatella</taxon>
    </lineage>
</organism>
<reference evidence="1" key="1">
    <citation type="journal article" date="2021" name="Nat. Commun.">
        <title>Genetic determinants of endophytism in the Arabidopsis root mycobiome.</title>
        <authorList>
            <person name="Mesny F."/>
            <person name="Miyauchi S."/>
            <person name="Thiergart T."/>
            <person name="Pickel B."/>
            <person name="Atanasova L."/>
            <person name="Karlsson M."/>
            <person name="Huettel B."/>
            <person name="Barry K.W."/>
            <person name="Haridas S."/>
            <person name="Chen C."/>
            <person name="Bauer D."/>
            <person name="Andreopoulos W."/>
            <person name="Pangilinan J."/>
            <person name="LaButti K."/>
            <person name="Riley R."/>
            <person name="Lipzen A."/>
            <person name="Clum A."/>
            <person name="Drula E."/>
            <person name="Henrissat B."/>
            <person name="Kohler A."/>
            <person name="Grigoriev I.V."/>
            <person name="Martin F.M."/>
            <person name="Hacquard S."/>
        </authorList>
    </citation>
    <scope>NUCLEOTIDE SEQUENCE</scope>
    <source>
        <strain evidence="1">MPI-SDFR-AT-0073</strain>
    </source>
</reference>
<dbReference type="AlphaFoldDB" id="A0A9P8U8W1"/>
<keyword evidence="2" id="KW-1185">Reference proteome</keyword>